<dbReference type="InterPro" id="IPR014729">
    <property type="entry name" value="Rossmann-like_a/b/a_fold"/>
</dbReference>
<dbReference type="SUPFAM" id="SSF52402">
    <property type="entry name" value="Adenine nucleotide alpha hydrolases-like"/>
    <property type="match status" value="1"/>
</dbReference>
<dbReference type="Pfam" id="PF01171">
    <property type="entry name" value="ATP_bind_3"/>
    <property type="match status" value="1"/>
</dbReference>
<accession>A0A9P7G6P3</accession>
<proteinExistence type="predicted"/>
<dbReference type="GO" id="GO:0005524">
    <property type="term" value="F:ATP binding"/>
    <property type="evidence" value="ECO:0007669"/>
    <property type="project" value="UniProtKB-KW"/>
</dbReference>
<dbReference type="GO" id="GO:0016879">
    <property type="term" value="F:ligase activity, forming carbon-nitrogen bonds"/>
    <property type="evidence" value="ECO:0007669"/>
    <property type="project" value="InterPro"/>
</dbReference>
<evidence type="ECO:0000256" key="1">
    <source>
        <dbReference type="ARBA" id="ARBA00022598"/>
    </source>
</evidence>
<feature type="domain" description="tRNA(Ile)-lysidine/2-thiocytidine synthase N-terminal" evidence="5">
    <location>
        <begin position="31"/>
        <end position="77"/>
    </location>
</feature>
<sequence>MGSTAAGAGAMRPFRRWGMGDYAVYGYEGMNRWIVRPMLEVAKDRILATCEEHNLEFVTDATNFQPSITLRNAIRHELRPDKVGETAEVEHVPEVVDRLNYLKQAVTSMKDVSFSLSSSPEALRNAVSDLSSKSQDINDQVDSVLKQCSLPTISGTFLISQRALDQISDVDVRRALVLRILRYTSFYPWGSVVADAGRRKRNLDHVIRELWGPLHKDTILRSFGAGGGVLWTPVILRQNFIKTPQTFIFGALQDGENLAWLASRLPPMHRDKLIDRGIPNTLEIDITKTIVEGWERWKSGGPSVVPILYDCRYLLRFDLERMPAAIATRLLEHSSEKTLRVYSRSRWLWPSVVLEANNSREVIHDKITEETTNIFLDVDVRAGTRYYLRAPPLSIDSGWITAEWVRPLTAM</sequence>
<dbReference type="InterPro" id="IPR011063">
    <property type="entry name" value="TilS/TtcA_N"/>
</dbReference>
<evidence type="ECO:0000256" key="4">
    <source>
        <dbReference type="ARBA" id="ARBA00022840"/>
    </source>
</evidence>
<name>A0A9P7G6P3_9AGAR</name>
<reference evidence="6" key="2">
    <citation type="submission" date="2021-10" db="EMBL/GenBank/DDBJ databases">
        <title>Phylogenomics reveals ancestral predisposition of the termite-cultivated fungus Termitomyces towards a domesticated lifestyle.</title>
        <authorList>
            <person name="Auxier B."/>
            <person name="Grum-Grzhimaylo A."/>
            <person name="Cardenas M.E."/>
            <person name="Lodge J.D."/>
            <person name="Laessoe T."/>
            <person name="Pedersen O."/>
            <person name="Smith M.E."/>
            <person name="Kuyper T.W."/>
            <person name="Franco-Molano E.A."/>
            <person name="Baroni T.J."/>
            <person name="Aanen D.K."/>
        </authorList>
    </citation>
    <scope>NUCLEOTIDE SEQUENCE</scope>
    <source>
        <strain evidence="6">AP01</strain>
        <tissue evidence="6">Mycelium</tissue>
    </source>
</reference>
<evidence type="ECO:0000313" key="6">
    <source>
        <dbReference type="EMBL" id="KAG5645062.1"/>
    </source>
</evidence>
<dbReference type="PANTHER" id="PTHR43033:SF1">
    <property type="entry name" value="TRNA(ILE)-LYSIDINE SYNTHASE-RELATED"/>
    <property type="match status" value="1"/>
</dbReference>
<gene>
    <name evidence="6" type="ORF">DXG03_007152</name>
</gene>
<evidence type="ECO:0000256" key="3">
    <source>
        <dbReference type="ARBA" id="ARBA00022741"/>
    </source>
</evidence>
<dbReference type="InterPro" id="IPR012094">
    <property type="entry name" value="tRNA_Ile_lys_synt"/>
</dbReference>
<evidence type="ECO:0000259" key="5">
    <source>
        <dbReference type="Pfam" id="PF01171"/>
    </source>
</evidence>
<dbReference type="PANTHER" id="PTHR43033">
    <property type="entry name" value="TRNA(ILE)-LYSIDINE SYNTHASE-RELATED"/>
    <property type="match status" value="1"/>
</dbReference>
<keyword evidence="7" id="KW-1185">Reference proteome</keyword>
<dbReference type="EMBL" id="JABCKV010000050">
    <property type="protein sequence ID" value="KAG5645062.1"/>
    <property type="molecule type" value="Genomic_DNA"/>
</dbReference>
<evidence type="ECO:0000313" key="7">
    <source>
        <dbReference type="Proteomes" id="UP000775547"/>
    </source>
</evidence>
<comment type="caution">
    <text evidence="6">The sequence shown here is derived from an EMBL/GenBank/DDBJ whole genome shotgun (WGS) entry which is preliminary data.</text>
</comment>
<keyword evidence="2" id="KW-0819">tRNA processing</keyword>
<protein>
    <recommendedName>
        <fullName evidence="5">tRNA(Ile)-lysidine/2-thiocytidine synthase N-terminal domain-containing protein</fullName>
    </recommendedName>
</protein>
<keyword evidence="3" id="KW-0547">Nucleotide-binding</keyword>
<keyword evidence="4" id="KW-0067">ATP-binding</keyword>
<dbReference type="GO" id="GO:0008033">
    <property type="term" value="P:tRNA processing"/>
    <property type="evidence" value="ECO:0007669"/>
    <property type="project" value="UniProtKB-KW"/>
</dbReference>
<keyword evidence="1" id="KW-0436">Ligase</keyword>
<dbReference type="Proteomes" id="UP000775547">
    <property type="component" value="Unassembled WGS sequence"/>
</dbReference>
<dbReference type="OrthoDB" id="434144at2759"/>
<evidence type="ECO:0000256" key="2">
    <source>
        <dbReference type="ARBA" id="ARBA00022694"/>
    </source>
</evidence>
<reference evidence="6" key="1">
    <citation type="submission" date="2020-07" db="EMBL/GenBank/DDBJ databases">
        <authorList>
            <person name="Nieuwenhuis M."/>
            <person name="Van De Peppel L.J.J."/>
        </authorList>
    </citation>
    <scope>NUCLEOTIDE SEQUENCE</scope>
    <source>
        <strain evidence="6">AP01</strain>
        <tissue evidence="6">Mycelium</tissue>
    </source>
</reference>
<organism evidence="6 7">
    <name type="scientific">Asterophora parasitica</name>
    <dbReference type="NCBI Taxonomy" id="117018"/>
    <lineage>
        <taxon>Eukaryota</taxon>
        <taxon>Fungi</taxon>
        <taxon>Dikarya</taxon>
        <taxon>Basidiomycota</taxon>
        <taxon>Agaricomycotina</taxon>
        <taxon>Agaricomycetes</taxon>
        <taxon>Agaricomycetidae</taxon>
        <taxon>Agaricales</taxon>
        <taxon>Tricholomatineae</taxon>
        <taxon>Lyophyllaceae</taxon>
        <taxon>Asterophora</taxon>
    </lineage>
</organism>
<dbReference type="Gene3D" id="3.40.50.620">
    <property type="entry name" value="HUPs"/>
    <property type="match status" value="1"/>
</dbReference>
<dbReference type="AlphaFoldDB" id="A0A9P7G6P3"/>